<protein>
    <recommendedName>
        <fullName evidence="3">Glucanase</fullName>
        <ecNumber evidence="3">3.2.1.-</ecNumber>
    </recommendedName>
</protein>
<keyword evidence="3 4" id="KW-0378">Hydrolase</keyword>
<keyword evidence="3" id="KW-0136">Cellulose degradation</keyword>
<dbReference type="InterPro" id="IPR036434">
    <property type="entry name" value="Beta_cellobiohydrolase_sf"/>
</dbReference>
<dbReference type="RefSeq" id="WP_239093570.1">
    <property type="nucleotide sequence ID" value="NZ_BOMC01000079.1"/>
</dbReference>
<proteinExistence type="inferred from homology"/>
<dbReference type="Gene3D" id="3.20.20.40">
    <property type="entry name" value="1, 4-beta cellobiohydrolase"/>
    <property type="match status" value="1"/>
</dbReference>
<name>A0A7W7CPE0_9ACTN</name>
<keyword evidence="3 4" id="KW-0326">Glycosidase</keyword>
<dbReference type="GO" id="GO:0004553">
    <property type="term" value="F:hydrolase activity, hydrolyzing O-glycosyl compounds"/>
    <property type="evidence" value="ECO:0007669"/>
    <property type="project" value="InterPro"/>
</dbReference>
<evidence type="ECO:0000313" key="5">
    <source>
        <dbReference type="Proteomes" id="UP000542742"/>
    </source>
</evidence>
<organism evidence="4 5">
    <name type="scientific">Paractinoplanes abujensis</name>
    <dbReference type="NCBI Taxonomy" id="882441"/>
    <lineage>
        <taxon>Bacteria</taxon>
        <taxon>Bacillati</taxon>
        <taxon>Actinomycetota</taxon>
        <taxon>Actinomycetes</taxon>
        <taxon>Micromonosporales</taxon>
        <taxon>Micromonosporaceae</taxon>
        <taxon>Paractinoplanes</taxon>
    </lineage>
</organism>
<dbReference type="AlphaFoldDB" id="A0A7W7CPE0"/>
<accession>A0A7W7CPE0</accession>
<dbReference type="GO" id="GO:0030245">
    <property type="term" value="P:cellulose catabolic process"/>
    <property type="evidence" value="ECO:0007669"/>
    <property type="project" value="UniProtKB-KW"/>
</dbReference>
<keyword evidence="3" id="KW-0624">Polysaccharide degradation</keyword>
<evidence type="ECO:0000313" key="4">
    <source>
        <dbReference type="EMBL" id="MBB4692277.1"/>
    </source>
</evidence>
<gene>
    <name evidence="4" type="ORF">BKA14_002425</name>
</gene>
<feature type="binding site" evidence="2">
    <location>
        <position position="211"/>
    </location>
    <ligand>
        <name>substrate</name>
    </ligand>
</feature>
<feature type="binding site" evidence="2">
    <location>
        <position position="284"/>
    </location>
    <ligand>
        <name>substrate</name>
    </ligand>
</feature>
<dbReference type="InterPro" id="IPR016288">
    <property type="entry name" value="Beta_cellobiohydrolase"/>
</dbReference>
<feature type="binding site" evidence="2">
    <location>
        <position position="312"/>
    </location>
    <ligand>
        <name>substrate</name>
    </ligand>
</feature>
<comment type="caution">
    <text evidence="4">The sequence shown here is derived from an EMBL/GenBank/DDBJ whole genome shotgun (WGS) entry which is preliminary data.</text>
</comment>
<evidence type="ECO:0000256" key="3">
    <source>
        <dbReference type="RuleBase" id="RU361186"/>
    </source>
</evidence>
<sequence length="342" mass="36017">MAAVRRRRVVFVLLVSALVVVFFVLLALRYVSDRDGPAAAPAASAPPVPPTLYVDPAGPAVEQVKTYEAVGRTADAALIRKIADRPVAAWFADETTDPAVRARTLVTAAAAAGQVPVLTLYRIPQRDCGSHSGGGAVTAAEYQAWVGSIAAAITGHRAIVVVEPDAVAQAVQGCLSSAERAERYRLLGHAIDTLTANQQLKVYLDGGNPSWITDTARMGDALKKAGVERADGFALNVANFETTTANVTYGTKLSKHLGGAHFVIDTSRNGNGPAKKTSDYDGHWCNPPGRALGDTPTLRTGHRLVDAYLWIKRPGESDGACGKGAPPAGQWWADYALALARG</sequence>
<dbReference type="PANTHER" id="PTHR34876:SF4">
    <property type="entry name" value="1,4-BETA-D-GLUCAN CELLOBIOHYDROLASE C-RELATED"/>
    <property type="match status" value="1"/>
</dbReference>
<dbReference type="Pfam" id="PF01341">
    <property type="entry name" value="Glyco_hydro_6"/>
    <property type="match status" value="1"/>
</dbReference>
<dbReference type="PANTHER" id="PTHR34876">
    <property type="match status" value="1"/>
</dbReference>
<reference evidence="4 5" key="1">
    <citation type="submission" date="2020-08" db="EMBL/GenBank/DDBJ databases">
        <title>Sequencing the genomes of 1000 actinobacteria strains.</title>
        <authorList>
            <person name="Klenk H.-P."/>
        </authorList>
    </citation>
    <scope>NUCLEOTIDE SEQUENCE [LARGE SCALE GENOMIC DNA]</scope>
    <source>
        <strain evidence="4 5">DSM 45518</strain>
    </source>
</reference>
<keyword evidence="3" id="KW-0119">Carbohydrate metabolism</keyword>
<feature type="active site" description="Proton acceptor" evidence="1">
    <location>
        <position position="318"/>
    </location>
</feature>
<feature type="binding site" evidence="2">
    <location>
        <position position="316"/>
    </location>
    <ligand>
        <name>substrate</name>
    </ligand>
</feature>
<comment type="similarity">
    <text evidence="3">Belongs to the glycosyl hydrolase family 6.</text>
</comment>
<keyword evidence="5" id="KW-1185">Reference proteome</keyword>
<dbReference type="SUPFAM" id="SSF51989">
    <property type="entry name" value="Glycosyl hydrolases family 6, cellulases"/>
    <property type="match status" value="1"/>
</dbReference>
<evidence type="ECO:0000256" key="1">
    <source>
        <dbReference type="PIRSR" id="PIRSR001100-1"/>
    </source>
</evidence>
<dbReference type="EC" id="3.2.1.-" evidence="3"/>
<feature type="binding site" evidence="2">
    <location>
        <position position="90"/>
    </location>
    <ligand>
        <name>substrate</name>
    </ligand>
</feature>
<dbReference type="PIRSF" id="PIRSF001100">
    <property type="entry name" value="Beta_cellobiohydrolase"/>
    <property type="match status" value="1"/>
</dbReference>
<evidence type="ECO:0000256" key="2">
    <source>
        <dbReference type="PIRSR" id="PIRSR001100-2"/>
    </source>
</evidence>
<dbReference type="PRINTS" id="PR00733">
    <property type="entry name" value="GLHYDRLASE6"/>
</dbReference>
<dbReference type="EMBL" id="JACHMF010000001">
    <property type="protein sequence ID" value="MBB4692277.1"/>
    <property type="molecule type" value="Genomic_DNA"/>
</dbReference>
<feature type="active site" description="Proton donor" evidence="1">
    <location>
        <position position="165"/>
    </location>
</feature>
<feature type="binding site" evidence="2">
    <location>
        <position position="239"/>
    </location>
    <ligand>
        <name>substrate</name>
    </ligand>
</feature>
<dbReference type="Proteomes" id="UP000542742">
    <property type="component" value="Unassembled WGS sequence"/>
</dbReference>